<feature type="domain" description="Fucolectin tachylectin-4 pentraxin-1" evidence="8">
    <location>
        <begin position="167"/>
        <end position="319"/>
    </location>
</feature>
<dbReference type="STRING" id="48698.ENSPFOP00000019095"/>
<dbReference type="GeneTree" id="ENSGT00940000172126"/>
<dbReference type="GO" id="GO:0046872">
    <property type="term" value="F:metal ion binding"/>
    <property type="evidence" value="ECO:0007669"/>
    <property type="project" value="UniProtKB-KW"/>
</dbReference>
<comment type="similarity">
    <text evidence="2">Belongs to the fucolectin family.</text>
</comment>
<dbReference type="Pfam" id="PF22633">
    <property type="entry name" value="F5_F8_type_C_2"/>
    <property type="match status" value="2"/>
</dbReference>
<reference evidence="9" key="2">
    <citation type="submission" date="2025-08" db="UniProtKB">
        <authorList>
            <consortium name="Ensembl"/>
        </authorList>
    </citation>
    <scope>IDENTIFICATION</scope>
</reference>
<keyword evidence="4" id="KW-0479">Metal-binding</keyword>
<keyword evidence="5" id="KW-0430">Lectin</keyword>
<keyword evidence="7" id="KW-1015">Disulfide bond</keyword>
<comment type="subunit">
    <text evidence="3">Homotrimer.</text>
</comment>
<keyword evidence="10" id="KW-1185">Reference proteome</keyword>
<evidence type="ECO:0000256" key="1">
    <source>
        <dbReference type="ARBA" id="ARBA00002219"/>
    </source>
</evidence>
<dbReference type="PANTHER" id="PTHR45713:SF11">
    <property type="entry name" value="FUCOLECTIN TACHYLECTIN-4 PENTRAXIN-1 DOMAIN-CONTAINING PROTEIN"/>
    <property type="match status" value="1"/>
</dbReference>
<dbReference type="EMBL" id="AYCK01000098">
    <property type="status" value="NOT_ANNOTATED_CDS"/>
    <property type="molecule type" value="Genomic_DNA"/>
</dbReference>
<dbReference type="Gene3D" id="2.60.120.260">
    <property type="entry name" value="Galactose-binding domain-like"/>
    <property type="match status" value="2"/>
</dbReference>
<evidence type="ECO:0000313" key="10">
    <source>
        <dbReference type="Proteomes" id="UP000028760"/>
    </source>
</evidence>
<organism evidence="9 10">
    <name type="scientific">Poecilia formosa</name>
    <name type="common">Amazon molly</name>
    <name type="synonym">Limia formosa</name>
    <dbReference type="NCBI Taxonomy" id="48698"/>
    <lineage>
        <taxon>Eukaryota</taxon>
        <taxon>Metazoa</taxon>
        <taxon>Chordata</taxon>
        <taxon>Craniata</taxon>
        <taxon>Vertebrata</taxon>
        <taxon>Euteleostomi</taxon>
        <taxon>Actinopterygii</taxon>
        <taxon>Neopterygii</taxon>
        <taxon>Teleostei</taxon>
        <taxon>Neoteleostei</taxon>
        <taxon>Acanthomorphata</taxon>
        <taxon>Ovalentaria</taxon>
        <taxon>Atherinomorphae</taxon>
        <taxon>Cyprinodontiformes</taxon>
        <taxon>Poeciliidae</taxon>
        <taxon>Poeciliinae</taxon>
        <taxon>Poecilia</taxon>
    </lineage>
</organism>
<evidence type="ECO:0000256" key="3">
    <source>
        <dbReference type="ARBA" id="ARBA00011233"/>
    </source>
</evidence>
<dbReference type="GO" id="GO:0001868">
    <property type="term" value="P:regulation of complement activation, lectin pathway"/>
    <property type="evidence" value="ECO:0007669"/>
    <property type="project" value="UniProtKB-ARBA"/>
</dbReference>
<evidence type="ECO:0000313" key="9">
    <source>
        <dbReference type="Ensembl" id="ENSPFOP00000019095.2"/>
    </source>
</evidence>
<dbReference type="AlphaFoldDB" id="A0A087YM42"/>
<reference evidence="9" key="3">
    <citation type="submission" date="2025-09" db="UniProtKB">
        <authorList>
            <consortium name="Ensembl"/>
        </authorList>
    </citation>
    <scope>IDENTIFICATION</scope>
</reference>
<protein>
    <recommendedName>
        <fullName evidence="8">Fucolectin tachylectin-4 pentraxin-1 domain-containing protein</fullName>
    </recommendedName>
</protein>
<evidence type="ECO:0000256" key="5">
    <source>
        <dbReference type="ARBA" id="ARBA00022734"/>
    </source>
</evidence>
<dbReference type="Ensembl" id="ENSPFOT00000019117.2">
    <property type="protein sequence ID" value="ENSPFOP00000019095.2"/>
    <property type="gene ID" value="ENSPFOG00000018989.2"/>
</dbReference>
<dbReference type="EMBL" id="AYCK01000096">
    <property type="status" value="NOT_ANNOTATED_CDS"/>
    <property type="molecule type" value="Genomic_DNA"/>
</dbReference>
<name>A0A087YM42_POEFO</name>
<feature type="domain" description="Fucolectin tachylectin-4 pentraxin-1" evidence="8">
    <location>
        <begin position="24"/>
        <end position="160"/>
    </location>
</feature>
<dbReference type="InterPro" id="IPR051941">
    <property type="entry name" value="BG_Antigen-Binding_Lectin"/>
</dbReference>
<sequence length="319" mass="35734">LLMHPDLYLILFLQKSISFNKLYFQNLHYEGKQTYSNSGIDEIHYTADRALDGNRSTCSHTNQQTDPWWSVDLQDVYNISCISIYNFHQENKVTDISGAKIYIGNSCQNNGTNNKLVQNITAFLANQINVYEFPSSVSGRYVTVIRPENTFMVLCDVKITGTKMGQGRSVDVVGKAAILDLYGSKATLNRQLTNAERASDGNRSTCSLTLIHSSSWWRIDLQGVHNVSCVSIYNRNCSSLNVTPAKIYVGNSPKNGKLYSSKLLYFSSFQAYNITEFNTGQINVFRFPKSVFGRYVTVIRPGQKAMVLCDVNITGTALG</sequence>
<dbReference type="SUPFAM" id="SSF49785">
    <property type="entry name" value="Galactose-binding domain-like"/>
    <property type="match status" value="2"/>
</dbReference>
<dbReference type="EMBL" id="AYCK01000097">
    <property type="status" value="NOT_ANNOTATED_CDS"/>
    <property type="molecule type" value="Genomic_DNA"/>
</dbReference>
<dbReference type="EMBL" id="AYCK01000095">
    <property type="status" value="NOT_ANNOTATED_CDS"/>
    <property type="molecule type" value="Genomic_DNA"/>
</dbReference>
<evidence type="ECO:0000256" key="2">
    <source>
        <dbReference type="ARBA" id="ARBA00010147"/>
    </source>
</evidence>
<evidence type="ECO:0000259" key="8">
    <source>
        <dbReference type="SMART" id="SM00607"/>
    </source>
</evidence>
<dbReference type="SMART" id="SM00607">
    <property type="entry name" value="FTP"/>
    <property type="match status" value="2"/>
</dbReference>
<evidence type="ECO:0000256" key="4">
    <source>
        <dbReference type="ARBA" id="ARBA00022723"/>
    </source>
</evidence>
<evidence type="ECO:0000256" key="7">
    <source>
        <dbReference type="ARBA" id="ARBA00023157"/>
    </source>
</evidence>
<dbReference type="InterPro" id="IPR006585">
    <property type="entry name" value="FTP1"/>
</dbReference>
<evidence type="ECO:0000256" key="6">
    <source>
        <dbReference type="ARBA" id="ARBA00022837"/>
    </source>
</evidence>
<dbReference type="PANTHER" id="PTHR45713">
    <property type="entry name" value="FTP DOMAIN-CONTAINING PROTEIN"/>
    <property type="match status" value="1"/>
</dbReference>
<comment type="function">
    <text evidence="1">Acts as a defensive agent. Recognizes blood group fucosylated oligosaccharides including A, B, H and Lewis B-type antigens. Does not recognize Lewis A antigen and has low affinity for monovalent haptens.</text>
</comment>
<proteinExistence type="inferred from homology"/>
<dbReference type="OMA" id="QAYNITE"/>
<dbReference type="GO" id="GO:0042806">
    <property type="term" value="F:fucose binding"/>
    <property type="evidence" value="ECO:0007669"/>
    <property type="project" value="UniProtKB-ARBA"/>
</dbReference>
<accession>A0A087YM42</accession>
<dbReference type="Proteomes" id="UP000028760">
    <property type="component" value="Unassembled WGS sequence"/>
</dbReference>
<reference evidence="10" key="1">
    <citation type="submission" date="2013-10" db="EMBL/GenBank/DDBJ databases">
        <authorList>
            <person name="Schartl M."/>
            <person name="Warren W."/>
        </authorList>
    </citation>
    <scope>NUCLEOTIDE SEQUENCE [LARGE SCALE GENOMIC DNA]</scope>
    <source>
        <strain evidence="10">female</strain>
    </source>
</reference>
<dbReference type="InterPro" id="IPR008979">
    <property type="entry name" value="Galactose-bd-like_sf"/>
</dbReference>
<keyword evidence="6" id="KW-0106">Calcium</keyword>
<dbReference type="GO" id="GO:0010185">
    <property type="term" value="P:regulation of cellular defense response"/>
    <property type="evidence" value="ECO:0007669"/>
    <property type="project" value="UniProtKB-ARBA"/>
</dbReference>